<evidence type="ECO:0000256" key="17">
    <source>
        <dbReference type="ARBA" id="ARBA00040123"/>
    </source>
</evidence>
<evidence type="ECO:0000256" key="10">
    <source>
        <dbReference type="ARBA" id="ARBA00023098"/>
    </source>
</evidence>
<comment type="catalytic activity">
    <reaction evidence="20">
        <text>hexadecanoyl-CoA + H2O = hexadecanoate + CoA + H(+)</text>
        <dbReference type="Rhea" id="RHEA:16645"/>
        <dbReference type="ChEBI" id="CHEBI:7896"/>
        <dbReference type="ChEBI" id="CHEBI:15377"/>
        <dbReference type="ChEBI" id="CHEBI:15378"/>
        <dbReference type="ChEBI" id="CHEBI:57287"/>
        <dbReference type="ChEBI" id="CHEBI:57379"/>
        <dbReference type="EC" id="3.1.2.2"/>
    </reaction>
    <physiologicalReaction direction="left-to-right" evidence="20">
        <dbReference type="Rhea" id="RHEA:16646"/>
    </physiologicalReaction>
</comment>
<evidence type="ECO:0000256" key="20">
    <source>
        <dbReference type="ARBA" id="ARBA00047734"/>
    </source>
</evidence>
<evidence type="ECO:0000256" key="21">
    <source>
        <dbReference type="ARBA" id="ARBA00047969"/>
    </source>
</evidence>
<evidence type="ECO:0000256" key="4">
    <source>
        <dbReference type="ARBA" id="ARBA00022475"/>
    </source>
</evidence>
<evidence type="ECO:0000256" key="8">
    <source>
        <dbReference type="ARBA" id="ARBA00022832"/>
    </source>
</evidence>
<dbReference type="PANTHER" id="PTHR12418">
    <property type="entry name" value="ACYL-COENZYME A THIOESTERASE THEM4"/>
    <property type="match status" value="1"/>
</dbReference>
<dbReference type="EC" id="3.1.2.2" evidence="16"/>
<dbReference type="InterPro" id="IPR006683">
    <property type="entry name" value="Thioestr_dom"/>
</dbReference>
<evidence type="ECO:0000256" key="1">
    <source>
        <dbReference type="ARBA" id="ARBA00004170"/>
    </source>
</evidence>
<comment type="similarity">
    <text evidence="15">Belongs to the THEM4/THEM5 thioesterase family.</text>
</comment>
<dbReference type="Proteomes" id="UP000198403">
    <property type="component" value="Unassembled WGS sequence"/>
</dbReference>
<evidence type="ECO:0000256" key="15">
    <source>
        <dbReference type="ARBA" id="ARBA00038456"/>
    </source>
</evidence>
<feature type="domain" description="Thioesterase" evidence="24">
    <location>
        <begin position="108"/>
        <end position="180"/>
    </location>
</feature>
<evidence type="ECO:0000256" key="23">
    <source>
        <dbReference type="ARBA" id="ARBA00048180"/>
    </source>
</evidence>
<evidence type="ECO:0000256" key="5">
    <source>
        <dbReference type="ARBA" id="ARBA00022490"/>
    </source>
</evidence>
<dbReference type="GO" id="GO:0016020">
    <property type="term" value="C:membrane"/>
    <property type="evidence" value="ECO:0007669"/>
    <property type="project" value="UniProtKB-SubCell"/>
</dbReference>
<evidence type="ECO:0000256" key="7">
    <source>
        <dbReference type="ARBA" id="ARBA00022801"/>
    </source>
</evidence>
<organism evidence="25 26">
    <name type="scientific">Blastococcus mobilis</name>
    <dbReference type="NCBI Taxonomy" id="1938746"/>
    <lineage>
        <taxon>Bacteria</taxon>
        <taxon>Bacillati</taxon>
        <taxon>Actinomycetota</taxon>
        <taxon>Actinomycetes</taxon>
        <taxon>Geodermatophilales</taxon>
        <taxon>Geodermatophilaceae</taxon>
        <taxon>Blastococcus</taxon>
    </lineage>
</organism>
<reference evidence="25 26" key="1">
    <citation type="submission" date="2017-06" db="EMBL/GenBank/DDBJ databases">
        <authorList>
            <person name="Kim H.J."/>
            <person name="Triplett B.A."/>
        </authorList>
    </citation>
    <scope>NUCLEOTIDE SEQUENCE [LARGE SCALE GENOMIC DNA]</scope>
    <source>
        <strain evidence="25 26">DSM 44272</strain>
    </source>
</reference>
<keyword evidence="9" id="KW-0809">Transit peptide</keyword>
<evidence type="ECO:0000256" key="3">
    <source>
        <dbReference type="ARBA" id="ARBA00004632"/>
    </source>
</evidence>
<dbReference type="GO" id="GO:0016787">
    <property type="term" value="F:hydrolase activity"/>
    <property type="evidence" value="ECO:0007669"/>
    <property type="project" value="UniProtKB-KW"/>
</dbReference>
<comment type="catalytic activity">
    <reaction evidence="23">
        <text>tetradecanoyl-CoA + H2O = tetradecanoate + CoA + H(+)</text>
        <dbReference type="Rhea" id="RHEA:40119"/>
        <dbReference type="ChEBI" id="CHEBI:15377"/>
        <dbReference type="ChEBI" id="CHEBI:15378"/>
        <dbReference type="ChEBI" id="CHEBI:30807"/>
        <dbReference type="ChEBI" id="CHEBI:57287"/>
        <dbReference type="ChEBI" id="CHEBI:57385"/>
    </reaction>
    <physiologicalReaction direction="left-to-right" evidence="23">
        <dbReference type="Rhea" id="RHEA:40120"/>
    </physiologicalReaction>
</comment>
<evidence type="ECO:0000256" key="13">
    <source>
        <dbReference type="ARBA" id="ARBA00035852"/>
    </source>
</evidence>
<keyword evidence="6" id="KW-0053">Apoptosis</keyword>
<dbReference type="InterPro" id="IPR029069">
    <property type="entry name" value="HotDog_dom_sf"/>
</dbReference>
<evidence type="ECO:0000256" key="19">
    <source>
        <dbReference type="ARBA" id="ARBA00047588"/>
    </source>
</evidence>
<dbReference type="OrthoDB" id="3474675at2"/>
<evidence type="ECO:0000256" key="14">
    <source>
        <dbReference type="ARBA" id="ARBA00037002"/>
    </source>
</evidence>
<comment type="subcellular location">
    <subcellularLocation>
        <location evidence="3">Cell projection</location>
        <location evidence="3">Ruffle membrane</location>
    </subcellularLocation>
    <subcellularLocation>
        <location evidence="2">Cytoplasm</location>
    </subcellularLocation>
    <subcellularLocation>
        <location evidence="1">Membrane</location>
        <topology evidence="1">Peripheral membrane protein</topology>
    </subcellularLocation>
</comment>
<dbReference type="EMBL" id="FZNO01000027">
    <property type="protein sequence ID" value="SNR81184.1"/>
    <property type="molecule type" value="Genomic_DNA"/>
</dbReference>
<evidence type="ECO:0000256" key="9">
    <source>
        <dbReference type="ARBA" id="ARBA00022946"/>
    </source>
</evidence>
<gene>
    <name evidence="25" type="ORF">SAMN06272737_12746</name>
</gene>
<dbReference type="Pfam" id="PF03061">
    <property type="entry name" value="4HBT"/>
    <property type="match status" value="1"/>
</dbReference>
<keyword evidence="4" id="KW-1003">Cell membrane</keyword>
<dbReference type="GO" id="GO:0006631">
    <property type="term" value="P:fatty acid metabolic process"/>
    <property type="evidence" value="ECO:0007669"/>
    <property type="project" value="UniProtKB-KW"/>
</dbReference>
<dbReference type="Gene3D" id="3.10.129.10">
    <property type="entry name" value="Hotdog Thioesterase"/>
    <property type="match status" value="1"/>
</dbReference>
<dbReference type="SUPFAM" id="SSF54637">
    <property type="entry name" value="Thioesterase/thiol ester dehydrase-isomerase"/>
    <property type="match status" value="1"/>
</dbReference>
<comment type="catalytic activity">
    <reaction evidence="22">
        <text>dodecanoyl-CoA + H2O = dodecanoate + CoA + H(+)</text>
        <dbReference type="Rhea" id="RHEA:30135"/>
        <dbReference type="ChEBI" id="CHEBI:15377"/>
        <dbReference type="ChEBI" id="CHEBI:15378"/>
        <dbReference type="ChEBI" id="CHEBI:18262"/>
        <dbReference type="ChEBI" id="CHEBI:57287"/>
        <dbReference type="ChEBI" id="CHEBI:57375"/>
    </reaction>
    <physiologicalReaction direction="left-to-right" evidence="22">
        <dbReference type="Rhea" id="RHEA:30136"/>
    </physiologicalReaction>
</comment>
<dbReference type="InterPro" id="IPR052365">
    <property type="entry name" value="THEM4/THEM5_acyl-CoA_thioest"/>
</dbReference>
<keyword evidence="8" id="KW-0276">Fatty acid metabolism</keyword>
<evidence type="ECO:0000259" key="24">
    <source>
        <dbReference type="Pfam" id="PF03061"/>
    </source>
</evidence>
<comment type="catalytic activity">
    <reaction evidence="14">
        <text>(9Z)-octadecenoyl-CoA + H2O = (9Z)-octadecenoate + CoA + H(+)</text>
        <dbReference type="Rhea" id="RHEA:40139"/>
        <dbReference type="ChEBI" id="CHEBI:15377"/>
        <dbReference type="ChEBI" id="CHEBI:15378"/>
        <dbReference type="ChEBI" id="CHEBI:30823"/>
        <dbReference type="ChEBI" id="CHEBI:57287"/>
        <dbReference type="ChEBI" id="CHEBI:57387"/>
    </reaction>
    <physiologicalReaction direction="left-to-right" evidence="14">
        <dbReference type="Rhea" id="RHEA:40140"/>
    </physiologicalReaction>
</comment>
<dbReference type="RefSeq" id="WP_089338322.1">
    <property type="nucleotide sequence ID" value="NZ_FZNO01000027.1"/>
</dbReference>
<evidence type="ECO:0000256" key="2">
    <source>
        <dbReference type="ARBA" id="ARBA00004496"/>
    </source>
</evidence>
<name>A0A238ZEU5_9ACTN</name>
<comment type="catalytic activity">
    <reaction evidence="13">
        <text>(5Z,8Z,11Z,14Z)-eicosatetraenoyl-CoA + H2O = (5Z,8Z,11Z,14Z)-eicosatetraenoate + CoA + H(+)</text>
        <dbReference type="Rhea" id="RHEA:40151"/>
        <dbReference type="ChEBI" id="CHEBI:15377"/>
        <dbReference type="ChEBI" id="CHEBI:15378"/>
        <dbReference type="ChEBI" id="CHEBI:32395"/>
        <dbReference type="ChEBI" id="CHEBI:57287"/>
        <dbReference type="ChEBI" id="CHEBI:57368"/>
    </reaction>
    <physiologicalReaction direction="left-to-right" evidence="13">
        <dbReference type="Rhea" id="RHEA:40152"/>
    </physiologicalReaction>
</comment>
<keyword evidence="26" id="KW-1185">Reference proteome</keyword>
<keyword evidence="11" id="KW-0472">Membrane</keyword>
<dbReference type="PANTHER" id="PTHR12418:SF19">
    <property type="entry name" value="ACYL-COENZYME A THIOESTERASE THEM4"/>
    <property type="match status" value="1"/>
</dbReference>
<keyword evidence="10" id="KW-0443">Lipid metabolism</keyword>
<keyword evidence="12" id="KW-0966">Cell projection</keyword>
<evidence type="ECO:0000313" key="25">
    <source>
        <dbReference type="EMBL" id="SNR81184.1"/>
    </source>
</evidence>
<evidence type="ECO:0000256" key="18">
    <source>
        <dbReference type="ARBA" id="ARBA00043210"/>
    </source>
</evidence>
<evidence type="ECO:0000256" key="12">
    <source>
        <dbReference type="ARBA" id="ARBA00023273"/>
    </source>
</evidence>
<keyword evidence="7" id="KW-0378">Hydrolase</keyword>
<proteinExistence type="inferred from homology"/>
<evidence type="ECO:0000256" key="16">
    <source>
        <dbReference type="ARBA" id="ARBA00038848"/>
    </source>
</evidence>
<evidence type="ECO:0000256" key="22">
    <source>
        <dbReference type="ARBA" id="ARBA00048074"/>
    </source>
</evidence>
<dbReference type="GO" id="GO:0005737">
    <property type="term" value="C:cytoplasm"/>
    <property type="evidence" value="ECO:0007669"/>
    <property type="project" value="UniProtKB-SubCell"/>
</dbReference>
<comment type="catalytic activity">
    <reaction evidence="21">
        <text>decanoyl-CoA + H2O = decanoate + CoA + H(+)</text>
        <dbReference type="Rhea" id="RHEA:40059"/>
        <dbReference type="ChEBI" id="CHEBI:15377"/>
        <dbReference type="ChEBI" id="CHEBI:15378"/>
        <dbReference type="ChEBI" id="CHEBI:27689"/>
        <dbReference type="ChEBI" id="CHEBI:57287"/>
        <dbReference type="ChEBI" id="CHEBI:61430"/>
    </reaction>
    <physiologicalReaction direction="left-to-right" evidence="21">
        <dbReference type="Rhea" id="RHEA:40060"/>
    </physiologicalReaction>
</comment>
<sequence>MTHPGSSPLDERGTPRAELAQATRALQDEVRGTRIDGRRARELAGIVAEVARELRDSGADDEVGRLHMGPGPVNRGQTLSPVYNVDTWDGRRMQGTVTFARFHHGSVGTAHGGAIGLWADDVLGRLSRELSEGRARTACLHVQYRASVPVGAPVWFTAWADDADGRKRELHATLEDDGTALVTVDGLFVEPRIPLNGH</sequence>
<evidence type="ECO:0000256" key="11">
    <source>
        <dbReference type="ARBA" id="ARBA00023136"/>
    </source>
</evidence>
<protein>
    <recommendedName>
        <fullName evidence="17">Acyl-coenzyme A thioesterase THEM4</fullName>
        <ecNumber evidence="16">3.1.2.2</ecNumber>
    </recommendedName>
    <alternativeName>
        <fullName evidence="18">Thioesterase superfamily member 4</fullName>
    </alternativeName>
</protein>
<evidence type="ECO:0000256" key="6">
    <source>
        <dbReference type="ARBA" id="ARBA00022703"/>
    </source>
</evidence>
<comment type="catalytic activity">
    <reaction evidence="19">
        <text>octanoyl-CoA + H2O = octanoate + CoA + H(+)</text>
        <dbReference type="Rhea" id="RHEA:30143"/>
        <dbReference type="ChEBI" id="CHEBI:15377"/>
        <dbReference type="ChEBI" id="CHEBI:15378"/>
        <dbReference type="ChEBI" id="CHEBI:25646"/>
        <dbReference type="ChEBI" id="CHEBI:57287"/>
        <dbReference type="ChEBI" id="CHEBI:57386"/>
    </reaction>
    <physiologicalReaction direction="left-to-right" evidence="19">
        <dbReference type="Rhea" id="RHEA:30144"/>
    </physiologicalReaction>
</comment>
<accession>A0A238ZEU5</accession>
<evidence type="ECO:0000313" key="26">
    <source>
        <dbReference type="Proteomes" id="UP000198403"/>
    </source>
</evidence>
<dbReference type="AlphaFoldDB" id="A0A238ZEU5"/>
<keyword evidence="5" id="KW-0963">Cytoplasm</keyword>